<dbReference type="Gene3D" id="1.25.40.420">
    <property type="match status" value="1"/>
</dbReference>
<keyword evidence="3" id="KW-1185">Reference proteome</keyword>
<dbReference type="InterPro" id="IPR051481">
    <property type="entry name" value="BTB-POZ/Galectin-3-binding"/>
</dbReference>
<dbReference type="InterPro" id="IPR000210">
    <property type="entry name" value="BTB/POZ_dom"/>
</dbReference>
<organism evidence="2 3">
    <name type="scientific">Popillia japonica</name>
    <name type="common">Japanese beetle</name>
    <dbReference type="NCBI Taxonomy" id="7064"/>
    <lineage>
        <taxon>Eukaryota</taxon>
        <taxon>Metazoa</taxon>
        <taxon>Ecdysozoa</taxon>
        <taxon>Arthropoda</taxon>
        <taxon>Hexapoda</taxon>
        <taxon>Insecta</taxon>
        <taxon>Pterygota</taxon>
        <taxon>Neoptera</taxon>
        <taxon>Endopterygota</taxon>
        <taxon>Coleoptera</taxon>
        <taxon>Polyphaga</taxon>
        <taxon>Scarabaeiformia</taxon>
        <taxon>Scarabaeidae</taxon>
        <taxon>Rutelinae</taxon>
        <taxon>Popillia</taxon>
    </lineage>
</organism>
<dbReference type="SUPFAM" id="SSF54695">
    <property type="entry name" value="POZ domain"/>
    <property type="match status" value="1"/>
</dbReference>
<dbReference type="InterPro" id="IPR011333">
    <property type="entry name" value="SKP1/BTB/POZ_sf"/>
</dbReference>
<gene>
    <name evidence="2" type="ORF">QE152_g10005</name>
</gene>
<dbReference type="Gene3D" id="3.30.710.10">
    <property type="entry name" value="Potassium Channel Kv1.1, Chain A"/>
    <property type="match status" value="1"/>
</dbReference>
<dbReference type="InterPro" id="IPR056184">
    <property type="entry name" value="TRAF_BTBD17"/>
</dbReference>
<proteinExistence type="predicted"/>
<dbReference type="PROSITE" id="PS50097">
    <property type="entry name" value="BTB"/>
    <property type="match status" value="1"/>
</dbReference>
<dbReference type="CDD" id="cd18493">
    <property type="entry name" value="BACK_BTBD17"/>
    <property type="match status" value="1"/>
</dbReference>
<evidence type="ECO:0000313" key="3">
    <source>
        <dbReference type="Proteomes" id="UP001458880"/>
    </source>
</evidence>
<dbReference type="SMART" id="SM00225">
    <property type="entry name" value="BTB"/>
    <property type="match status" value="1"/>
</dbReference>
<dbReference type="PANTHER" id="PTHR24410">
    <property type="entry name" value="HL07962P-RELATED"/>
    <property type="match status" value="1"/>
</dbReference>
<name>A0AAW1LX41_POPJA</name>
<dbReference type="Pfam" id="PF07707">
    <property type="entry name" value="BACK"/>
    <property type="match status" value="1"/>
</dbReference>
<dbReference type="Pfam" id="PF23651">
    <property type="entry name" value="TRAF_BTBD17"/>
    <property type="match status" value="1"/>
</dbReference>
<dbReference type="InterPro" id="IPR011705">
    <property type="entry name" value="BACK"/>
</dbReference>
<dbReference type="EMBL" id="JASPKY010000088">
    <property type="protein sequence ID" value="KAK9738346.1"/>
    <property type="molecule type" value="Genomic_DNA"/>
</dbReference>
<dbReference type="PANTHER" id="PTHR24410:SF41">
    <property type="entry name" value="HL07962P"/>
    <property type="match status" value="1"/>
</dbReference>
<accession>A0AAW1LX41</accession>
<dbReference type="Proteomes" id="UP001458880">
    <property type="component" value="Unassembled WGS sequence"/>
</dbReference>
<dbReference type="Pfam" id="PF00651">
    <property type="entry name" value="BTB"/>
    <property type="match status" value="1"/>
</dbReference>
<protein>
    <submittedName>
        <fullName evidence="2">BTB And C-terminal Kelch</fullName>
    </submittedName>
</protein>
<dbReference type="AlphaFoldDB" id="A0AAW1LX41"/>
<evidence type="ECO:0000259" key="1">
    <source>
        <dbReference type="PROSITE" id="PS50097"/>
    </source>
</evidence>
<feature type="domain" description="BTB" evidence="1">
    <location>
        <begin position="69"/>
        <end position="139"/>
    </location>
</feature>
<comment type="caution">
    <text evidence="2">The sequence shown here is derived from an EMBL/GenBank/DDBJ whole genome shotgun (WGS) entry which is preliminary data.</text>
</comment>
<evidence type="ECO:0000313" key="2">
    <source>
        <dbReference type="EMBL" id="KAK9738346.1"/>
    </source>
</evidence>
<reference evidence="2 3" key="1">
    <citation type="journal article" date="2024" name="BMC Genomics">
        <title>De novo assembly and annotation of Popillia japonica's genome with initial clues to its potential as an invasive pest.</title>
        <authorList>
            <person name="Cucini C."/>
            <person name="Boschi S."/>
            <person name="Funari R."/>
            <person name="Cardaioli E."/>
            <person name="Iannotti N."/>
            <person name="Marturano G."/>
            <person name="Paoli F."/>
            <person name="Bruttini M."/>
            <person name="Carapelli A."/>
            <person name="Frati F."/>
            <person name="Nardi F."/>
        </authorList>
    </citation>
    <scope>NUCLEOTIDE SEQUENCE [LARGE SCALE GENOMIC DNA]</scope>
    <source>
        <strain evidence="2">DMR45628</strain>
    </source>
</reference>
<sequence length="513" mass="59611">MIHVCYSDMIGNRNRIEIIHSSENDNEPSPSKTRRRENMDIENACQMFIDNSANVLKTIRNLYHDQLMCDVNLVVGKREHATHRLILCACSDVFQAMLMNPEWNECHESRIILQELPQCEKVFHHFLEYFYTGKIIINQTNVMAILSLADKYIVKSLTRLCLEYMSTHIPQAAAHNVLFSWLQYTTSCGHEDVASYCFNYIKWNLCAVANAPEFSEFDVELLVNLLQQNDIIVYNEMVLYNFMVRWLDLQRINLQQSGLSKDDVDRHMDNLVEIVMSHIRFPMMTPRELAELLLSPLIKKYKEFFVDRMAIGMAFHSGQRERVEEICSTEEGKLLFSPRLYVSDSFSAMLSIDNFKTLPSYHTCTFVFSSHVSATDCDSDRINEWVVDLYPKGVWFKKCFLILWQGPIEVPEEILFTVRLSLTCREIPYTDIKVRIGILLYAKQGGIEYIVKVIEKIHYFNAQNRVFNVDNIIPFEELNPPVIAGGDFDTKYLIGSKNDQLRINIVITPLSPQ</sequence>
<dbReference type="SMART" id="SM00875">
    <property type="entry name" value="BACK"/>
    <property type="match status" value="1"/>
</dbReference>